<dbReference type="OMA" id="ILEHFCK"/>
<comment type="similarity">
    <text evidence="1">Belongs to the PPR family. P subfamily.</text>
</comment>
<evidence type="ECO:0000256" key="3">
    <source>
        <dbReference type="PROSITE-ProRule" id="PRU00708"/>
    </source>
</evidence>
<dbReference type="NCBIfam" id="TIGR00756">
    <property type="entry name" value="PPR"/>
    <property type="match status" value="2"/>
</dbReference>
<evidence type="ECO:0000313" key="5">
    <source>
        <dbReference type="Proteomes" id="UP000028999"/>
    </source>
</evidence>
<proteinExistence type="inferred from homology"/>
<dbReference type="AlphaFoldDB" id="A0A078IQS5"/>
<name>A0A078IQS5_BRANA</name>
<dbReference type="InterPro" id="IPR050667">
    <property type="entry name" value="PPR-containing_protein"/>
</dbReference>
<keyword evidence="5" id="KW-1185">Reference proteome</keyword>
<dbReference type="PANTHER" id="PTHR47939">
    <property type="entry name" value="MEMBRANE-ASSOCIATED SALT-INDUCIBLE PROTEIN-LIKE"/>
    <property type="match status" value="1"/>
</dbReference>
<feature type="repeat" description="PPR" evidence="3">
    <location>
        <begin position="71"/>
        <end position="105"/>
    </location>
</feature>
<protein>
    <submittedName>
        <fullName evidence="4">BnaC05g49570D protein</fullName>
    </submittedName>
</protein>
<reference evidence="4 5" key="1">
    <citation type="journal article" date="2014" name="Science">
        <title>Plant genetics. Early allopolyploid evolution in the post-Neolithic Brassica napus oilseed genome.</title>
        <authorList>
            <person name="Chalhoub B."/>
            <person name="Denoeud F."/>
            <person name="Liu S."/>
            <person name="Parkin I.A."/>
            <person name="Tang H."/>
            <person name="Wang X."/>
            <person name="Chiquet J."/>
            <person name="Belcram H."/>
            <person name="Tong C."/>
            <person name="Samans B."/>
            <person name="Correa M."/>
            <person name="Da Silva C."/>
            <person name="Just J."/>
            <person name="Falentin C."/>
            <person name="Koh C.S."/>
            <person name="Le Clainche I."/>
            <person name="Bernard M."/>
            <person name="Bento P."/>
            <person name="Noel B."/>
            <person name="Labadie K."/>
            <person name="Alberti A."/>
            <person name="Charles M."/>
            <person name="Arnaud D."/>
            <person name="Guo H."/>
            <person name="Daviaud C."/>
            <person name="Alamery S."/>
            <person name="Jabbari K."/>
            <person name="Zhao M."/>
            <person name="Edger P.P."/>
            <person name="Chelaifa H."/>
            <person name="Tack D."/>
            <person name="Lassalle G."/>
            <person name="Mestiri I."/>
            <person name="Schnel N."/>
            <person name="Le Paslier M.C."/>
            <person name="Fan G."/>
            <person name="Renault V."/>
            <person name="Bayer P.E."/>
            <person name="Golicz A.A."/>
            <person name="Manoli S."/>
            <person name="Lee T.H."/>
            <person name="Thi V.H."/>
            <person name="Chalabi S."/>
            <person name="Hu Q."/>
            <person name="Fan C."/>
            <person name="Tollenaere R."/>
            <person name="Lu Y."/>
            <person name="Battail C."/>
            <person name="Shen J."/>
            <person name="Sidebottom C.H."/>
            <person name="Wang X."/>
            <person name="Canaguier A."/>
            <person name="Chauveau A."/>
            <person name="Berard A."/>
            <person name="Deniot G."/>
            <person name="Guan M."/>
            <person name="Liu Z."/>
            <person name="Sun F."/>
            <person name="Lim Y.P."/>
            <person name="Lyons E."/>
            <person name="Town C.D."/>
            <person name="Bancroft I."/>
            <person name="Wang X."/>
            <person name="Meng J."/>
            <person name="Ma J."/>
            <person name="Pires J.C."/>
            <person name="King G.J."/>
            <person name="Brunel D."/>
            <person name="Delourme R."/>
            <person name="Renard M."/>
            <person name="Aury J.M."/>
            <person name="Adams K.L."/>
            <person name="Batley J."/>
            <person name="Snowdon R.J."/>
            <person name="Tost J."/>
            <person name="Edwards D."/>
            <person name="Zhou Y."/>
            <person name="Hua W."/>
            <person name="Sharpe A.G."/>
            <person name="Paterson A.H."/>
            <person name="Guan C."/>
            <person name="Wincker P."/>
        </authorList>
    </citation>
    <scope>NUCLEOTIDE SEQUENCE [LARGE SCALE GENOMIC DNA]</scope>
    <source>
        <strain evidence="5">cv. Darmor-bzh</strain>
    </source>
</reference>
<dbReference type="PaxDb" id="3708-A0A078IQS5"/>
<dbReference type="Pfam" id="PF13041">
    <property type="entry name" value="PPR_2"/>
    <property type="match status" value="1"/>
</dbReference>
<dbReference type="InterPro" id="IPR011990">
    <property type="entry name" value="TPR-like_helical_dom_sf"/>
</dbReference>
<evidence type="ECO:0000256" key="2">
    <source>
        <dbReference type="ARBA" id="ARBA00022737"/>
    </source>
</evidence>
<organism evidence="4 5">
    <name type="scientific">Brassica napus</name>
    <name type="common">Rape</name>
    <dbReference type="NCBI Taxonomy" id="3708"/>
    <lineage>
        <taxon>Eukaryota</taxon>
        <taxon>Viridiplantae</taxon>
        <taxon>Streptophyta</taxon>
        <taxon>Embryophyta</taxon>
        <taxon>Tracheophyta</taxon>
        <taxon>Spermatophyta</taxon>
        <taxon>Magnoliopsida</taxon>
        <taxon>eudicotyledons</taxon>
        <taxon>Gunneridae</taxon>
        <taxon>Pentapetalae</taxon>
        <taxon>rosids</taxon>
        <taxon>malvids</taxon>
        <taxon>Brassicales</taxon>
        <taxon>Brassicaceae</taxon>
        <taxon>Brassiceae</taxon>
        <taxon>Brassica</taxon>
    </lineage>
</organism>
<dbReference type="InterPro" id="IPR002885">
    <property type="entry name" value="PPR_rpt"/>
</dbReference>
<dbReference type="PROSITE" id="PS51375">
    <property type="entry name" value="PPR"/>
    <property type="match status" value="2"/>
</dbReference>
<dbReference type="STRING" id="3708.A0A078IQS5"/>
<feature type="repeat" description="PPR" evidence="3">
    <location>
        <begin position="36"/>
        <end position="70"/>
    </location>
</feature>
<gene>
    <name evidence="4" type="primary">BnaC05g49570D</name>
    <name evidence="4" type="ORF">GSBRNA2T00004208001</name>
</gene>
<evidence type="ECO:0000256" key="1">
    <source>
        <dbReference type="ARBA" id="ARBA00007626"/>
    </source>
</evidence>
<dbReference type="Gene3D" id="1.25.40.10">
    <property type="entry name" value="Tetratricopeptide repeat domain"/>
    <property type="match status" value="1"/>
</dbReference>
<dbReference type="EMBL" id="LK033025">
    <property type="protein sequence ID" value="CDY51774.1"/>
    <property type="molecule type" value="Genomic_DNA"/>
</dbReference>
<dbReference type="Gramene" id="CDY51774">
    <property type="protein sequence ID" value="CDY51774"/>
    <property type="gene ID" value="GSBRNA2T00004208001"/>
</dbReference>
<evidence type="ECO:0000313" key="4">
    <source>
        <dbReference type="EMBL" id="CDY51774.1"/>
    </source>
</evidence>
<dbReference type="Proteomes" id="UP000028999">
    <property type="component" value="Unassembled WGS sequence"/>
</dbReference>
<accession>A0A078IQS5</accession>
<keyword evidence="2" id="KW-0677">Repeat</keyword>
<sequence>MCSTCCWVIKAFLREANSSVAKKLLDQMTELGLSPDRIFYTTILEHFCKFGNLDKAYGVFNDMIEHGITPDVISFNALISGLCRYCRVTEAMKLFEDMQTYKIWDQMMDKGFTLDRDVSDTLIKASCSVDESTSSDESPGLDLPDGLLHFRNNLLELLVDICQLLHPTTFLFFGGLPSSNISMSLREIEAKLFALNAVSEIILQEGEAFDFSLIMQLVSAFSDRPSSELKGFMCCMYIDRWQMLLAPFQDGSLFFQVMVDPCYYFLQEGFLNPFVHMLVPLLFVKFVKMLQL</sequence>
<dbReference type="PANTHER" id="PTHR47939:SF2">
    <property type="entry name" value="OS03G0782900 PROTEIN"/>
    <property type="match status" value="1"/>
</dbReference>